<evidence type="ECO:0000256" key="1">
    <source>
        <dbReference type="ARBA" id="ARBA00010800"/>
    </source>
</evidence>
<dbReference type="FunFam" id="3.30.70.3250:FF:000005">
    <property type="entry name" value="Ribonuclease P/MRP protein subunit POP5"/>
    <property type="match status" value="1"/>
</dbReference>
<comment type="similarity">
    <text evidence="1 6">Belongs to the eukaryotic/archaeal RNase P protein component 2 family.</text>
</comment>
<dbReference type="GO" id="GO:0005730">
    <property type="term" value="C:nucleolus"/>
    <property type="evidence" value="ECO:0007669"/>
    <property type="project" value="UniProtKB-SubCell"/>
</dbReference>
<dbReference type="EMBL" id="JRES01000254">
    <property type="protein sequence ID" value="KNC32951.1"/>
    <property type="molecule type" value="Genomic_DNA"/>
</dbReference>
<dbReference type="PANTHER" id="PTHR48414">
    <property type="entry name" value="POP5 HOMOLOG, RIBONUCLEASE P_MRP SUBUNIT"/>
    <property type="match status" value="1"/>
</dbReference>
<dbReference type="Pfam" id="PF01900">
    <property type="entry name" value="RNase_P_Rpp14"/>
    <property type="match status" value="1"/>
</dbReference>
<dbReference type="InterPro" id="IPR002759">
    <property type="entry name" value="Pop5/Rpp14/Rnp2-like"/>
</dbReference>
<dbReference type="SUPFAM" id="SSF160350">
    <property type="entry name" value="Rnp2-like"/>
    <property type="match status" value="1"/>
</dbReference>
<reference evidence="7 8" key="1">
    <citation type="journal article" date="2015" name="Nat. Commun.">
        <title>Lucilia cuprina genome unlocks parasitic fly biology to underpin future interventions.</title>
        <authorList>
            <person name="Anstead C.A."/>
            <person name="Korhonen P.K."/>
            <person name="Young N.D."/>
            <person name="Hall R.S."/>
            <person name="Jex A.R."/>
            <person name="Murali S.C."/>
            <person name="Hughes D.S."/>
            <person name="Lee S.F."/>
            <person name="Perry T."/>
            <person name="Stroehlein A.J."/>
            <person name="Ansell B.R."/>
            <person name="Breugelmans B."/>
            <person name="Hofmann A."/>
            <person name="Qu J."/>
            <person name="Dugan S."/>
            <person name="Lee S.L."/>
            <person name="Chao H."/>
            <person name="Dinh H."/>
            <person name="Han Y."/>
            <person name="Doddapaneni H.V."/>
            <person name="Worley K.C."/>
            <person name="Muzny D.M."/>
            <person name="Ioannidis P."/>
            <person name="Waterhouse R.M."/>
            <person name="Zdobnov E.M."/>
            <person name="James P.J."/>
            <person name="Bagnall N.H."/>
            <person name="Kotze A.C."/>
            <person name="Gibbs R.A."/>
            <person name="Richards S."/>
            <person name="Batterham P."/>
            <person name="Gasser R.B."/>
        </authorList>
    </citation>
    <scope>NUCLEOTIDE SEQUENCE [LARGE SCALE GENOMIC DNA]</scope>
    <source>
        <strain evidence="7 8">LS</strain>
        <tissue evidence="7">Full body</tissue>
    </source>
</reference>
<keyword evidence="3 6" id="KW-0819">tRNA processing</keyword>
<evidence type="ECO:0000256" key="2">
    <source>
        <dbReference type="ARBA" id="ARBA00022552"/>
    </source>
</evidence>
<dbReference type="InterPro" id="IPR016819">
    <property type="entry name" value="RNase_P/MRP_POP5"/>
</dbReference>
<organism evidence="7 8">
    <name type="scientific">Lucilia cuprina</name>
    <name type="common">Green bottle fly</name>
    <name type="synonym">Australian sheep blowfly</name>
    <dbReference type="NCBI Taxonomy" id="7375"/>
    <lineage>
        <taxon>Eukaryota</taxon>
        <taxon>Metazoa</taxon>
        <taxon>Ecdysozoa</taxon>
        <taxon>Arthropoda</taxon>
        <taxon>Hexapoda</taxon>
        <taxon>Insecta</taxon>
        <taxon>Pterygota</taxon>
        <taxon>Neoptera</taxon>
        <taxon>Endopterygota</taxon>
        <taxon>Diptera</taxon>
        <taxon>Brachycera</taxon>
        <taxon>Muscomorpha</taxon>
        <taxon>Oestroidea</taxon>
        <taxon>Calliphoridae</taxon>
        <taxon>Luciliinae</taxon>
        <taxon>Lucilia</taxon>
    </lineage>
</organism>
<dbReference type="InterPro" id="IPR038085">
    <property type="entry name" value="Rnp2-like_sf"/>
</dbReference>
<protein>
    <recommendedName>
        <fullName evidence="5 6">Ribonuclease P/MRP protein subunit POP5</fullName>
    </recommendedName>
</protein>
<evidence type="ECO:0000313" key="7">
    <source>
        <dbReference type="EMBL" id="KNC32951.1"/>
    </source>
</evidence>
<name>A0A0L0CL23_LUCCU</name>
<dbReference type="GO" id="GO:0006364">
    <property type="term" value="P:rRNA processing"/>
    <property type="evidence" value="ECO:0007669"/>
    <property type="project" value="UniProtKB-KW"/>
</dbReference>
<evidence type="ECO:0000256" key="4">
    <source>
        <dbReference type="ARBA" id="ARBA00023242"/>
    </source>
</evidence>
<comment type="subcellular location">
    <subcellularLocation>
        <location evidence="6">Nucleus</location>
        <location evidence="6">Nucleolus</location>
    </subcellularLocation>
</comment>
<evidence type="ECO:0000256" key="6">
    <source>
        <dbReference type="PIRNR" id="PIRNR023803"/>
    </source>
</evidence>
<keyword evidence="4 6" id="KW-0539">Nucleus</keyword>
<sequence length="145" mass="16953">MVRIKNRYVVVQIIPHNTQTKVLHLKDHVLSKCIMSHVQKFYGVYGAGLLEHGFRVKYCNERTKIAIIRSSHYSHKYVTSILPLITVIGETRAKFRTIYTGATIMQCNKFIIKHQQKFLDCMVGQIESAKERQDMIKRVLEFEIN</sequence>
<dbReference type="GO" id="GO:0033204">
    <property type="term" value="F:ribonuclease P RNA binding"/>
    <property type="evidence" value="ECO:0007669"/>
    <property type="project" value="InterPro"/>
</dbReference>
<gene>
    <name evidence="7" type="ORF">FF38_07760</name>
</gene>
<dbReference type="GO" id="GO:0001682">
    <property type="term" value="P:tRNA 5'-leader removal"/>
    <property type="evidence" value="ECO:0007669"/>
    <property type="project" value="InterPro"/>
</dbReference>
<dbReference type="AlphaFoldDB" id="A0A0L0CL23"/>
<comment type="caution">
    <text evidence="7">The sequence shown here is derived from an EMBL/GenBank/DDBJ whole genome shotgun (WGS) entry which is preliminary data.</text>
</comment>
<dbReference type="GO" id="GO:0030677">
    <property type="term" value="C:ribonuclease P complex"/>
    <property type="evidence" value="ECO:0007669"/>
    <property type="project" value="InterPro"/>
</dbReference>
<evidence type="ECO:0000256" key="3">
    <source>
        <dbReference type="ARBA" id="ARBA00022694"/>
    </source>
</evidence>
<accession>A0A0L0CL23</accession>
<dbReference type="PANTHER" id="PTHR48414:SF1">
    <property type="entry name" value="POP5 HOMOLOG, RIBONUCLEASE P_MRP SUBUNIT"/>
    <property type="match status" value="1"/>
</dbReference>
<evidence type="ECO:0000256" key="5">
    <source>
        <dbReference type="ARBA" id="ARBA00044198"/>
    </source>
</evidence>
<keyword evidence="8" id="KW-1185">Reference proteome</keyword>
<dbReference type="STRING" id="7375.A0A0L0CL23"/>
<dbReference type="Gene3D" id="3.30.70.3250">
    <property type="entry name" value="Ribonuclease P, Pop5 subunit"/>
    <property type="match status" value="1"/>
</dbReference>
<dbReference type="PIRSF" id="PIRSF023803">
    <property type="entry name" value="Ribonuclease_P_prd"/>
    <property type="match status" value="1"/>
</dbReference>
<dbReference type="Proteomes" id="UP000037069">
    <property type="component" value="Unassembled WGS sequence"/>
</dbReference>
<proteinExistence type="inferred from homology"/>
<comment type="function">
    <text evidence="6">Component of ribonuclease P, a protein complex that generates mature tRNA molecules by cleaving their 5'-ends.</text>
</comment>
<evidence type="ECO:0000313" key="8">
    <source>
        <dbReference type="Proteomes" id="UP000037069"/>
    </source>
</evidence>
<dbReference type="OMA" id="HCFLFIR"/>
<dbReference type="OrthoDB" id="277888at2759"/>
<keyword evidence="2" id="KW-0698">rRNA processing</keyword>